<dbReference type="InterPro" id="IPR002401">
    <property type="entry name" value="Cyt_P450_E_grp-I"/>
</dbReference>
<protein>
    <submittedName>
        <fullName evidence="9">Cytochrome P450</fullName>
    </submittedName>
</protein>
<dbReference type="PRINTS" id="PR00463">
    <property type="entry name" value="EP450I"/>
</dbReference>
<comment type="cofactor">
    <cofactor evidence="7">
        <name>heme</name>
        <dbReference type="ChEBI" id="CHEBI:30413"/>
    </cofactor>
</comment>
<sequence>MPETAKNNPSYTAETLKTPLVSVSQAEVFKNRKRILTNPLPFHNERFEKHGDTFMVHIGPASKVVFTRNAETIKYILQKNHKNYHKSSLQSKDLAKYIGKGILTSNGEFWRTHRRMVQPAFHKKKLEGLLGIMLSAIQTELKEVRPDVERDIFPLMGDLAFQVVAKSLFSAGDIRERMRKLQRITMTNQQMLIKEMRQPYLKWWFHLSGAIRKHINFSKEGQKILDEVIEERVTSEMEKDDLLDMLLQARYVDGTGMSRQQLIDEVLILFTAGFETTANTLSFTLFLIAKHPEIQEKLFQEVGQIDFDKEDLMQAMGKLTFAKQCLEEAMRLYPPAYVIDRVSLAEDTIDGHTFKKNTVWLMSIYELHRHADFWEHPSEFRPERFNAANKKDYSDYYFPFGAGPRMCVGNNFAMYEMMLTVGLLVKKYRLSTSDSEVQINPLVSLKPAKVPVKFSLR</sequence>
<evidence type="ECO:0000256" key="4">
    <source>
        <dbReference type="ARBA" id="ARBA00023002"/>
    </source>
</evidence>
<evidence type="ECO:0000256" key="5">
    <source>
        <dbReference type="ARBA" id="ARBA00023004"/>
    </source>
</evidence>
<dbReference type="InterPro" id="IPR001128">
    <property type="entry name" value="Cyt_P450"/>
</dbReference>
<name>A0A5B7SZ96_9FLAO</name>
<keyword evidence="6 8" id="KW-0503">Monooxygenase</keyword>
<dbReference type="GO" id="GO:0005506">
    <property type="term" value="F:iron ion binding"/>
    <property type="evidence" value="ECO:0007669"/>
    <property type="project" value="InterPro"/>
</dbReference>
<accession>A0A5B7SZ96</accession>
<gene>
    <name evidence="9" type="ORF">FGM00_14275</name>
</gene>
<dbReference type="PRINTS" id="PR00385">
    <property type="entry name" value="P450"/>
</dbReference>
<dbReference type="OrthoDB" id="9764248at2"/>
<evidence type="ECO:0000256" key="7">
    <source>
        <dbReference type="PIRSR" id="PIRSR602401-1"/>
    </source>
</evidence>
<dbReference type="GO" id="GO:0016705">
    <property type="term" value="F:oxidoreductase activity, acting on paired donors, with incorporation or reduction of molecular oxygen"/>
    <property type="evidence" value="ECO:0007669"/>
    <property type="project" value="InterPro"/>
</dbReference>
<evidence type="ECO:0000256" key="1">
    <source>
        <dbReference type="ARBA" id="ARBA00010617"/>
    </source>
</evidence>
<dbReference type="InterPro" id="IPR036396">
    <property type="entry name" value="Cyt_P450_sf"/>
</dbReference>
<keyword evidence="3 7" id="KW-0479">Metal-binding</keyword>
<dbReference type="PANTHER" id="PTHR24291:SF50">
    <property type="entry name" value="BIFUNCTIONAL ALBAFLAVENONE MONOOXYGENASE_TERPENE SYNTHASE"/>
    <property type="match status" value="1"/>
</dbReference>
<dbReference type="SUPFAM" id="SSF48264">
    <property type="entry name" value="Cytochrome P450"/>
    <property type="match status" value="1"/>
</dbReference>
<evidence type="ECO:0000313" key="9">
    <source>
        <dbReference type="EMBL" id="QCX02383.1"/>
    </source>
</evidence>
<proteinExistence type="inferred from homology"/>
<comment type="similarity">
    <text evidence="1 8">Belongs to the cytochrome P450 family.</text>
</comment>
<dbReference type="GO" id="GO:0004497">
    <property type="term" value="F:monooxygenase activity"/>
    <property type="evidence" value="ECO:0007669"/>
    <property type="project" value="UniProtKB-KW"/>
</dbReference>
<dbReference type="GO" id="GO:0020037">
    <property type="term" value="F:heme binding"/>
    <property type="evidence" value="ECO:0007669"/>
    <property type="project" value="InterPro"/>
</dbReference>
<feature type="binding site" description="axial binding residue" evidence="7">
    <location>
        <position position="407"/>
    </location>
    <ligand>
        <name>heme</name>
        <dbReference type="ChEBI" id="CHEBI:30413"/>
    </ligand>
    <ligandPart>
        <name>Fe</name>
        <dbReference type="ChEBI" id="CHEBI:18248"/>
    </ligandPart>
</feature>
<dbReference type="KEGG" id="asag:FGM00_14275"/>
<keyword evidence="2 7" id="KW-0349">Heme</keyword>
<dbReference type="AlphaFoldDB" id="A0A5B7SZ96"/>
<dbReference type="Pfam" id="PF00067">
    <property type="entry name" value="p450"/>
    <property type="match status" value="1"/>
</dbReference>
<organism evidence="9 10">
    <name type="scientific">Aggregatimonas sangjinii</name>
    <dbReference type="NCBI Taxonomy" id="2583587"/>
    <lineage>
        <taxon>Bacteria</taxon>
        <taxon>Pseudomonadati</taxon>
        <taxon>Bacteroidota</taxon>
        <taxon>Flavobacteriia</taxon>
        <taxon>Flavobacteriales</taxon>
        <taxon>Flavobacteriaceae</taxon>
        <taxon>Aggregatimonas</taxon>
    </lineage>
</organism>
<evidence type="ECO:0000256" key="2">
    <source>
        <dbReference type="ARBA" id="ARBA00022617"/>
    </source>
</evidence>
<reference evidence="9 10" key="1">
    <citation type="submission" date="2019-05" db="EMBL/GenBank/DDBJ databases">
        <title>Genome sequencing of F202Z8.</title>
        <authorList>
            <person name="Kwon Y.M."/>
        </authorList>
    </citation>
    <scope>NUCLEOTIDE SEQUENCE [LARGE SCALE GENOMIC DNA]</scope>
    <source>
        <strain evidence="9 10">F202Z8</strain>
    </source>
</reference>
<keyword evidence="5 7" id="KW-0408">Iron</keyword>
<evidence type="ECO:0000256" key="6">
    <source>
        <dbReference type="ARBA" id="ARBA00023033"/>
    </source>
</evidence>
<dbReference type="InterPro" id="IPR050196">
    <property type="entry name" value="Cytochrome_P450_Monoox"/>
</dbReference>
<evidence type="ECO:0000256" key="8">
    <source>
        <dbReference type="RuleBase" id="RU000461"/>
    </source>
</evidence>
<keyword evidence="4 8" id="KW-0560">Oxidoreductase</keyword>
<evidence type="ECO:0000313" key="10">
    <source>
        <dbReference type="Proteomes" id="UP000310017"/>
    </source>
</evidence>
<dbReference type="InterPro" id="IPR017972">
    <property type="entry name" value="Cyt_P450_CS"/>
</dbReference>
<dbReference type="PROSITE" id="PS00086">
    <property type="entry name" value="CYTOCHROME_P450"/>
    <property type="match status" value="1"/>
</dbReference>
<dbReference type="EMBL" id="CP040710">
    <property type="protein sequence ID" value="QCX02383.1"/>
    <property type="molecule type" value="Genomic_DNA"/>
</dbReference>
<dbReference type="Gene3D" id="1.10.630.10">
    <property type="entry name" value="Cytochrome P450"/>
    <property type="match status" value="1"/>
</dbReference>
<evidence type="ECO:0000256" key="3">
    <source>
        <dbReference type="ARBA" id="ARBA00022723"/>
    </source>
</evidence>
<keyword evidence="10" id="KW-1185">Reference proteome</keyword>
<dbReference type="Proteomes" id="UP000310017">
    <property type="component" value="Chromosome"/>
</dbReference>
<dbReference type="PANTHER" id="PTHR24291">
    <property type="entry name" value="CYTOCHROME P450 FAMILY 4"/>
    <property type="match status" value="1"/>
</dbReference>